<evidence type="ECO:0000313" key="1">
    <source>
        <dbReference type="EMBL" id="UNP29120.1"/>
    </source>
</evidence>
<organism evidence="1 2">
    <name type="scientific">Lysobacter gummosus</name>
    <dbReference type="NCBI Taxonomy" id="262324"/>
    <lineage>
        <taxon>Bacteria</taxon>
        <taxon>Pseudomonadati</taxon>
        <taxon>Pseudomonadota</taxon>
        <taxon>Gammaproteobacteria</taxon>
        <taxon>Lysobacterales</taxon>
        <taxon>Lysobacteraceae</taxon>
        <taxon>Lysobacter</taxon>
    </lineage>
</organism>
<dbReference type="RefSeq" id="WP_057944628.1">
    <property type="nucleotide sequence ID" value="NZ_CP011131.1"/>
</dbReference>
<dbReference type="InterPro" id="IPR025412">
    <property type="entry name" value="DUF4304"/>
</dbReference>
<dbReference type="Pfam" id="PF14137">
    <property type="entry name" value="DUF4304"/>
    <property type="match status" value="1"/>
</dbReference>
<evidence type="ECO:0000313" key="2">
    <source>
        <dbReference type="Proteomes" id="UP000829194"/>
    </source>
</evidence>
<gene>
    <name evidence="1" type="ORF">MOV92_22045</name>
</gene>
<protein>
    <submittedName>
        <fullName evidence="1">DUF4304 domain-containing protein</fullName>
    </submittedName>
</protein>
<dbReference type="Proteomes" id="UP000829194">
    <property type="component" value="Chromosome"/>
</dbReference>
<reference evidence="1 2" key="1">
    <citation type="submission" date="2022-03" db="EMBL/GenBank/DDBJ databases">
        <title>Complete genome sequence of Lysobacter capsici VKM B-2533 and Lysobacter gummosus 10.1.1, promising sources of lytic agents.</title>
        <authorList>
            <person name="Tarlachkov S.V."/>
            <person name="Kudryakova I.V."/>
            <person name="Afoshin A.S."/>
            <person name="Leontyevskaya E.A."/>
            <person name="Leontyevskaya N.V."/>
        </authorList>
    </citation>
    <scope>NUCLEOTIDE SEQUENCE [LARGE SCALE GENOMIC DNA]</scope>
    <source>
        <strain evidence="1 2">10.1.1</strain>
    </source>
</reference>
<accession>A0ABY3XDZ0</accession>
<dbReference type="EMBL" id="CP093547">
    <property type="protein sequence ID" value="UNP29120.1"/>
    <property type="molecule type" value="Genomic_DNA"/>
</dbReference>
<keyword evidence="2" id="KW-1185">Reference proteome</keyword>
<proteinExistence type="predicted"/>
<name>A0ABY3XDZ0_9GAMM</name>
<sequence>MNSDRQSMESALKTVCLPFLREIGFKGSFPNLYRDTDGFVSLINFQFSSAGGSFCVNISFADKLRTNIYFNKEAAPKDLRVSFATEQARLGAKDLFGDHWFSFGPTSGAEFRGNPQNPAAIAAQINQLVTDAAQPWWLKHAGES</sequence>